<dbReference type="Gene3D" id="6.10.250.1820">
    <property type="match status" value="1"/>
</dbReference>
<sequence length="1302" mass="142723">MTLGGQHSQSESVMLAYNKRKAQLDRWKESETDKESHEIKNRPKRVKFADKCIFQAACAANDKLQVAKMIKDGYDINAVDEDGITALHQACIEDNLEMVEFLLKHGSDVNISDNEGWTPLHAVATCCYVSIAKVLLEHGANVTALNNDCSIPLDICKSDEIREIFIQDINAKGIDLKEARRGEELRMVEDVKRWSSNGYSEEPHPITGATALHVAACKGYIKVLDQIIKAGANINVTDVDGWTALHAAAHWGQKEACEILLENNCDTSIKDSCDQTALEIADSSVLPVFEQFKRKRDINKNLEKTTTNIHLVGPVIQIQRKPTEKDKLRKEEPVKIIQSDTEMTESNQALLPEHKSAADFGEKSKPLAANLLPPSPISTSTAQIIPTTSSSTDTFVTTALQTYPTGQGEESMMTSEENSPSWRRTSSLRSKTITVPGEEVVKEKLPVRRTKAELISTTDTSLRRAYSFESDPKFYTRLRDARNRIKASNSSALSTNTAILEHIPTVTSPTTASRILPPTIPTHPSSPLLPTSFNEITSSTDLCTTNNNNQCALITSKLQEGFEGGTVPTRFTQNRTKDADTVNATTTGSPSLPNRGSQQDVKVRRSFVPPTRDEESETQRKAHAKRVRETRRSTQGVTLEELKSAEQYVKNSLLGTAAVASTEQATTPVPTPVPAIVPTSRKEDEASVERRPSWRLRIDETDPSKFSLEDTRSLPPTKNSGSGPDMAVQRSSSLRNRVASNRSEHGVHGKPPKPPEGTEMQTNKNVTEDEKEKDMKNSGAQGAILRKKKTKRRSTGIVQYNQDGTEISQAISSSDIESTFKMSYSGSNWSRYSSSSSPSSFPFIFSSDRNSSSSNHSSRDQDSRVIRDTRGAHDLSAYNRHHRVSGSSNSSNSPSTSSSYSSLKSHPASSSSAYSSRTSPASSSSGYSSSSGNGYMMGHYVVSPMKSSGRDSSSSGRDATDYRSNRATKPNGSLPSQYSRLTSHQRTFSGTFDRKPTSSRPSSLYDTRAMRSFDSEYSQTPSGQHAVVHQLTIRPNVDDSRNNKSSKPIGSASARIERQGSISSMKSLSTSNGTARSSPKMSSNASQTPKEKKGLFNLKKRLSASLSSLVSSLGSLSYSMQDLSTSSADIRGISTPSPSMQKINCPFDNDDDDAEYSDSVGSGPSSDLDQPQDSSKSENGVNSAINYRKLYEEVLKENQLLKGRLTKAEEDMTDLKVKMERVSLTPRITSEDADRREKRALERKLSEMEEELKQIQKLKLDNEKLKAENRALTRVVSKLSGASAGARLNSDSATPTGNGPKG</sequence>
<feature type="compositionally biased region" description="Polar residues" evidence="5">
    <location>
        <begin position="796"/>
        <end position="822"/>
    </location>
</feature>
<dbReference type="InterPro" id="IPR036770">
    <property type="entry name" value="Ankyrin_rpt-contain_sf"/>
</dbReference>
<dbReference type="OMA" id="ERWCASF"/>
<feature type="compositionally biased region" description="Basic and acidic residues" evidence="5">
    <location>
        <begin position="766"/>
        <end position="776"/>
    </location>
</feature>
<evidence type="ECO:0000256" key="1">
    <source>
        <dbReference type="ARBA" id="ARBA00022473"/>
    </source>
</evidence>
<organism evidence="7 8">
    <name type="scientific">Folsomia candida</name>
    <name type="common">Springtail</name>
    <dbReference type="NCBI Taxonomy" id="158441"/>
    <lineage>
        <taxon>Eukaryota</taxon>
        <taxon>Metazoa</taxon>
        <taxon>Ecdysozoa</taxon>
        <taxon>Arthropoda</taxon>
        <taxon>Hexapoda</taxon>
        <taxon>Collembola</taxon>
        <taxon>Entomobryomorpha</taxon>
        <taxon>Isotomoidea</taxon>
        <taxon>Isotomidae</taxon>
        <taxon>Proisotominae</taxon>
        <taxon>Folsomia</taxon>
    </lineage>
</organism>
<feature type="compositionally biased region" description="Polar residues" evidence="5">
    <location>
        <begin position="1289"/>
        <end position="1302"/>
    </location>
</feature>
<feature type="compositionally biased region" description="Polar residues" evidence="5">
    <location>
        <begin position="1060"/>
        <end position="1088"/>
    </location>
</feature>
<feature type="repeat" description="ANK" evidence="4">
    <location>
        <begin position="115"/>
        <end position="147"/>
    </location>
</feature>
<evidence type="ECO:0000256" key="4">
    <source>
        <dbReference type="PROSITE-ProRule" id="PRU00023"/>
    </source>
</evidence>
<dbReference type="Gene3D" id="1.25.40.20">
    <property type="entry name" value="Ankyrin repeat-containing domain"/>
    <property type="match status" value="2"/>
</dbReference>
<name>A0A226E7I9_FOLCA</name>
<feature type="compositionally biased region" description="Polar residues" evidence="5">
    <location>
        <begin position="1129"/>
        <end position="1142"/>
    </location>
</feature>
<evidence type="ECO:0000259" key="6">
    <source>
        <dbReference type="Pfam" id="PF15898"/>
    </source>
</evidence>
<dbReference type="GO" id="GO:0019901">
    <property type="term" value="F:protein kinase binding"/>
    <property type="evidence" value="ECO:0007669"/>
    <property type="project" value="InterPro"/>
</dbReference>
<feature type="compositionally biased region" description="Basic residues" evidence="5">
    <location>
        <begin position="785"/>
        <end position="794"/>
    </location>
</feature>
<feature type="compositionally biased region" description="Basic and acidic residues" evidence="5">
    <location>
        <begin position="857"/>
        <end position="873"/>
    </location>
</feature>
<feature type="region of interest" description="Disordered" evidence="5">
    <location>
        <begin position="1129"/>
        <end position="1181"/>
    </location>
</feature>
<accession>A0A226E7I9</accession>
<dbReference type="OrthoDB" id="19014at2759"/>
<dbReference type="InterPro" id="IPR002110">
    <property type="entry name" value="Ankyrin_rpt"/>
</dbReference>
<dbReference type="Pfam" id="PF15898">
    <property type="entry name" value="PRKG1_interact"/>
    <property type="match status" value="1"/>
</dbReference>
<dbReference type="PANTHER" id="PTHR24179">
    <property type="entry name" value="PROTEIN PHOSPHATASE 1 REGULATORY SUBUNIT 12"/>
    <property type="match status" value="1"/>
</dbReference>
<dbReference type="GO" id="GO:0004857">
    <property type="term" value="F:enzyme inhibitor activity"/>
    <property type="evidence" value="ECO:0007669"/>
    <property type="project" value="TreeGrafter"/>
</dbReference>
<evidence type="ECO:0000313" key="7">
    <source>
        <dbReference type="EMBL" id="OXA53290.1"/>
    </source>
</evidence>
<feature type="compositionally biased region" description="Low complexity" evidence="5">
    <location>
        <begin position="885"/>
        <end position="933"/>
    </location>
</feature>
<dbReference type="PROSITE" id="PS50297">
    <property type="entry name" value="ANK_REP_REGION"/>
    <property type="match status" value="4"/>
</dbReference>
<dbReference type="InterPro" id="IPR031775">
    <property type="entry name" value="PRKG1_interact"/>
</dbReference>
<feature type="compositionally biased region" description="Low complexity" evidence="5">
    <location>
        <begin position="1162"/>
        <end position="1174"/>
    </location>
</feature>
<protein>
    <recommendedName>
        <fullName evidence="6">cGMP-dependent protein kinase interacting domain-containing protein</fullName>
    </recommendedName>
</protein>
<keyword evidence="1" id="KW-0217">Developmental protein</keyword>
<feature type="compositionally biased region" description="Low complexity" evidence="5">
    <location>
        <begin position="823"/>
        <end position="856"/>
    </location>
</feature>
<dbReference type="SUPFAM" id="SSF48403">
    <property type="entry name" value="Ankyrin repeat"/>
    <property type="match status" value="1"/>
</dbReference>
<feature type="compositionally biased region" description="Polar residues" evidence="5">
    <location>
        <begin position="412"/>
        <end position="429"/>
    </location>
</feature>
<keyword evidence="8" id="KW-1185">Reference proteome</keyword>
<dbReference type="GO" id="GO:0005737">
    <property type="term" value="C:cytoplasm"/>
    <property type="evidence" value="ECO:0007669"/>
    <property type="project" value="TreeGrafter"/>
</dbReference>
<feature type="compositionally biased region" description="Polar residues" evidence="5">
    <location>
        <begin position="729"/>
        <end position="741"/>
    </location>
</feature>
<dbReference type="Pfam" id="PF12796">
    <property type="entry name" value="Ank_2"/>
    <property type="match status" value="2"/>
</dbReference>
<feature type="compositionally biased region" description="Polar residues" evidence="5">
    <location>
        <begin position="582"/>
        <end position="600"/>
    </location>
</feature>
<dbReference type="FunFam" id="1.25.40.20:FF:000876">
    <property type="entry name" value="Protein phosphatase 1 regulatory subunit 12A"/>
    <property type="match status" value="1"/>
</dbReference>
<keyword evidence="2" id="KW-0677">Repeat</keyword>
<comment type="caution">
    <text evidence="7">The sequence shown here is derived from an EMBL/GenBank/DDBJ whole genome shotgun (WGS) entry which is preliminary data.</text>
</comment>
<dbReference type="Gene3D" id="6.10.140.390">
    <property type="match status" value="1"/>
</dbReference>
<feature type="domain" description="cGMP-dependent protein kinase interacting" evidence="6">
    <location>
        <begin position="1186"/>
        <end position="1280"/>
    </location>
</feature>
<feature type="compositionally biased region" description="Basic and acidic residues" evidence="5">
    <location>
        <begin position="680"/>
        <end position="712"/>
    </location>
</feature>
<comment type="similarity">
    <text evidence="3">Belongs to the NRARP family.</text>
</comment>
<feature type="region of interest" description="Disordered" evidence="5">
    <location>
        <begin position="564"/>
        <end position="636"/>
    </location>
</feature>
<feature type="repeat" description="ANK" evidence="4">
    <location>
        <begin position="240"/>
        <end position="272"/>
    </location>
</feature>
<keyword evidence="4" id="KW-0040">ANK repeat</keyword>
<dbReference type="CDD" id="cd21930">
    <property type="entry name" value="IPD_PPP1R12"/>
    <property type="match status" value="1"/>
</dbReference>
<feature type="region of interest" description="Disordered" evidence="5">
    <location>
        <begin position="1278"/>
        <end position="1302"/>
    </location>
</feature>
<feature type="repeat" description="ANK" evidence="4">
    <location>
        <begin position="82"/>
        <end position="114"/>
    </location>
</feature>
<evidence type="ECO:0000256" key="2">
    <source>
        <dbReference type="ARBA" id="ARBA00022737"/>
    </source>
</evidence>
<feature type="repeat" description="ANK" evidence="4">
    <location>
        <begin position="207"/>
        <end position="239"/>
    </location>
</feature>
<dbReference type="InterPro" id="IPR051226">
    <property type="entry name" value="PP1_Regulatory_Subunit"/>
</dbReference>
<feature type="region of interest" description="Disordered" evidence="5">
    <location>
        <begin position="405"/>
        <end position="429"/>
    </location>
</feature>
<feature type="region of interest" description="Disordered" evidence="5">
    <location>
        <begin position="1033"/>
        <end position="1092"/>
    </location>
</feature>
<proteinExistence type="inferred from homology"/>
<dbReference type="EMBL" id="LNIX01000006">
    <property type="protein sequence ID" value="OXA53290.1"/>
    <property type="molecule type" value="Genomic_DNA"/>
</dbReference>
<evidence type="ECO:0000313" key="8">
    <source>
        <dbReference type="Proteomes" id="UP000198287"/>
    </source>
</evidence>
<gene>
    <name evidence="7" type="ORF">Fcan01_12604</name>
</gene>
<feature type="compositionally biased region" description="Basic and acidic residues" evidence="5">
    <location>
        <begin position="611"/>
        <end position="620"/>
    </location>
</feature>
<reference evidence="7 8" key="1">
    <citation type="submission" date="2015-12" db="EMBL/GenBank/DDBJ databases">
        <title>The genome of Folsomia candida.</title>
        <authorList>
            <person name="Faddeeva A."/>
            <person name="Derks M.F."/>
            <person name="Anvar Y."/>
            <person name="Smit S."/>
            <person name="Van Straalen N."/>
            <person name="Roelofs D."/>
        </authorList>
    </citation>
    <scope>NUCLEOTIDE SEQUENCE [LARGE SCALE GENOMIC DNA]</scope>
    <source>
        <strain evidence="7 8">VU population</strain>
        <tissue evidence="7">Whole body</tissue>
    </source>
</reference>
<dbReference type="PANTHER" id="PTHR24179:SF21">
    <property type="entry name" value="MYOSIN BINDING SUBUNIT, ISOFORM O"/>
    <property type="match status" value="1"/>
</dbReference>
<dbReference type="SMART" id="SM00248">
    <property type="entry name" value="ANK"/>
    <property type="match status" value="4"/>
</dbReference>
<dbReference type="GO" id="GO:0019208">
    <property type="term" value="F:phosphatase regulator activity"/>
    <property type="evidence" value="ECO:0007669"/>
    <property type="project" value="TreeGrafter"/>
</dbReference>
<dbReference type="PROSITE" id="PS50088">
    <property type="entry name" value="ANK_REPEAT"/>
    <property type="match status" value="4"/>
</dbReference>
<dbReference type="Proteomes" id="UP000198287">
    <property type="component" value="Unassembled WGS sequence"/>
</dbReference>
<feature type="region of interest" description="Disordered" evidence="5">
    <location>
        <begin position="663"/>
        <end position="1004"/>
    </location>
</feature>
<feature type="compositionally biased region" description="Polar residues" evidence="5">
    <location>
        <begin position="965"/>
        <end position="990"/>
    </location>
</feature>
<evidence type="ECO:0000256" key="3">
    <source>
        <dbReference type="ARBA" id="ARBA00038386"/>
    </source>
</evidence>
<evidence type="ECO:0000256" key="5">
    <source>
        <dbReference type="SAM" id="MobiDB-lite"/>
    </source>
</evidence>
<dbReference type="STRING" id="158441.A0A226E7I9"/>